<protein>
    <recommendedName>
        <fullName evidence="5">DUF4179 domain-containing protein</fullName>
    </recommendedName>
</protein>
<evidence type="ECO:0000256" key="1">
    <source>
        <dbReference type="SAM" id="MobiDB-lite"/>
    </source>
</evidence>
<keyword evidence="2" id="KW-1133">Transmembrane helix</keyword>
<sequence length="390" mass="41491">MIEEDQDLARLMRVDIEAVEAPRSKFLDVDRAMRTGRRQRWYGPTAGAAVLVAALAVGVAVVPGQFGNEPARKGGANMLAAGSYTVLAAESSGLATLPEAPAAIDPLGLYLKFGWLPDGYDDRQYQAGFVPGSTGSVAYLSAWKTNSDKGGFSVTLYPRGVTPDAPQRDDSSRGTELDATAAKSVNDNAASWITYSGAEGMETTLRWRYAPDGWAQLRFMSNDPSLDAKATAHRIAGSIELSSSEKVPLPVQAASLPTGLKPVNVDISDSVRTPHSWHASIALSTAIDPAQPFTNPMYVSVSPYKEEKDRTEKEKLAPPPNTTVDGQPAYRFPLAGSATTVRVGRSGGVLVDVTTNESLLGQLGPDGALTAYRNLKLVEEPAGWSSHLKG</sequence>
<dbReference type="RefSeq" id="WP_396677922.1">
    <property type="nucleotide sequence ID" value="NZ_JBIRPU010000004.1"/>
</dbReference>
<dbReference type="EMBL" id="JBIRPU010000004">
    <property type="protein sequence ID" value="MFI0792889.1"/>
    <property type="molecule type" value="Genomic_DNA"/>
</dbReference>
<feature type="transmembrane region" description="Helical" evidence="2">
    <location>
        <begin position="41"/>
        <end position="62"/>
    </location>
</feature>
<proteinExistence type="predicted"/>
<reference evidence="3 4" key="1">
    <citation type="submission" date="2024-10" db="EMBL/GenBank/DDBJ databases">
        <title>The Natural Products Discovery Center: Release of the First 8490 Sequenced Strains for Exploring Actinobacteria Biosynthetic Diversity.</title>
        <authorList>
            <person name="Kalkreuter E."/>
            <person name="Kautsar S.A."/>
            <person name="Yang D."/>
            <person name="Bader C.D."/>
            <person name="Teijaro C.N."/>
            <person name="Fluegel L."/>
            <person name="Davis C.M."/>
            <person name="Simpson J.R."/>
            <person name="Lauterbach L."/>
            <person name="Steele A.D."/>
            <person name="Gui C."/>
            <person name="Meng S."/>
            <person name="Li G."/>
            <person name="Viehrig K."/>
            <person name="Ye F."/>
            <person name="Su P."/>
            <person name="Kiefer A.F."/>
            <person name="Nichols A."/>
            <person name="Cepeda A.J."/>
            <person name="Yan W."/>
            <person name="Fan B."/>
            <person name="Jiang Y."/>
            <person name="Adhikari A."/>
            <person name="Zheng C.-J."/>
            <person name="Schuster L."/>
            <person name="Cowan T.M."/>
            <person name="Smanski M.J."/>
            <person name="Chevrette M.G."/>
            <person name="De Carvalho L.P.S."/>
            <person name="Shen B."/>
        </authorList>
    </citation>
    <scope>NUCLEOTIDE SEQUENCE [LARGE SCALE GENOMIC DNA]</scope>
    <source>
        <strain evidence="3 4">NPDC021253</strain>
    </source>
</reference>
<dbReference type="Proteomes" id="UP001611075">
    <property type="component" value="Unassembled WGS sequence"/>
</dbReference>
<comment type="caution">
    <text evidence="3">The sequence shown here is derived from an EMBL/GenBank/DDBJ whole genome shotgun (WGS) entry which is preliminary data.</text>
</comment>
<accession>A0ABW7SGR6</accession>
<evidence type="ECO:0000313" key="4">
    <source>
        <dbReference type="Proteomes" id="UP001611075"/>
    </source>
</evidence>
<keyword evidence="2" id="KW-0812">Transmembrane</keyword>
<evidence type="ECO:0008006" key="5">
    <source>
        <dbReference type="Google" id="ProtNLM"/>
    </source>
</evidence>
<feature type="region of interest" description="Disordered" evidence="1">
    <location>
        <begin position="306"/>
        <end position="327"/>
    </location>
</feature>
<evidence type="ECO:0000313" key="3">
    <source>
        <dbReference type="EMBL" id="MFI0792889.1"/>
    </source>
</evidence>
<organism evidence="3 4">
    <name type="scientific">Micromonospora rubida</name>
    <dbReference type="NCBI Taxonomy" id="2697657"/>
    <lineage>
        <taxon>Bacteria</taxon>
        <taxon>Bacillati</taxon>
        <taxon>Actinomycetota</taxon>
        <taxon>Actinomycetes</taxon>
        <taxon>Micromonosporales</taxon>
        <taxon>Micromonosporaceae</taxon>
        <taxon>Micromonospora</taxon>
    </lineage>
</organism>
<name>A0ABW7SGR6_9ACTN</name>
<feature type="compositionally biased region" description="Basic and acidic residues" evidence="1">
    <location>
        <begin position="306"/>
        <end position="316"/>
    </location>
</feature>
<gene>
    <name evidence="3" type="ORF">ACH4OY_09340</name>
</gene>
<keyword evidence="4" id="KW-1185">Reference proteome</keyword>
<keyword evidence="2" id="KW-0472">Membrane</keyword>
<evidence type="ECO:0000256" key="2">
    <source>
        <dbReference type="SAM" id="Phobius"/>
    </source>
</evidence>